<gene>
    <name evidence="2" type="ORF">PFISCL1PPCAC_12090</name>
</gene>
<keyword evidence="3" id="KW-1185">Reference proteome</keyword>
<feature type="domain" description="Pyrrolo-quinoline quinone repeat" evidence="1">
    <location>
        <begin position="211"/>
        <end position="564"/>
    </location>
</feature>
<dbReference type="SUPFAM" id="SSF56801">
    <property type="entry name" value="Acetyl-CoA synthetase-like"/>
    <property type="match status" value="1"/>
</dbReference>
<organism evidence="2 3">
    <name type="scientific">Pristionchus fissidentatus</name>
    <dbReference type="NCBI Taxonomy" id="1538716"/>
    <lineage>
        <taxon>Eukaryota</taxon>
        <taxon>Metazoa</taxon>
        <taxon>Ecdysozoa</taxon>
        <taxon>Nematoda</taxon>
        <taxon>Chromadorea</taxon>
        <taxon>Rhabditida</taxon>
        <taxon>Rhabditina</taxon>
        <taxon>Diplogasteromorpha</taxon>
        <taxon>Diplogasteroidea</taxon>
        <taxon>Neodiplogasteridae</taxon>
        <taxon>Pristionchus</taxon>
    </lineage>
</organism>
<dbReference type="Pfam" id="PF13570">
    <property type="entry name" value="Beta-prop_ACSF4"/>
    <property type="match status" value="1"/>
</dbReference>
<dbReference type="PANTHER" id="PTHR44394:SF1">
    <property type="entry name" value="BETA-ALANINE-ACTIVATING ENZYME"/>
    <property type="match status" value="1"/>
</dbReference>
<sequence>WRIEGREGDEVKLHGVRINLARSSHDLEKRLAGTARLVKFAVHRLTFLVLFVQCDGVVSRELVDSVLPPGLRVHHIERVEETPLNSSGKTDVPALLRLFDGRGANDAKRLREELERLGLVAPFNEDLTLAELGLDSAAMLRLAFALDNEVCTKLILAGDVKLRQLMEVANGGGEGPSEPGKIRWPEVLTINLDEEDQRSVDTPSQLWSQPMEKCVDAAPLIINKSRNGNYRVVIGSHSGLIVCVEVKRGKASLRWTNRVSHRVESAAVEVGDEGIVAVCSYDGQVHCFRGDDGEQWWRHSCRGANVRGGMVAVGDCIYVADYDGSLHKLNAMKCARVWRTQIGGASMKAPPAVCDRLVAIVTLRGATYVMDTEKGGILWRDEGVGRPIFAPALFLKCESPPNLRLLTVNVDGRMQMRNAETGEEIHTISIDERVFTRPLQVDSNIIVITAAESGGSSSLLVLSESLEPLRRFNFESSAPVSIYHSPILIDQSIVITSSCGLLITVPITSLTSGESTVAGGSKVKFTMTRLFPSGGSPLFSPPVFVSSNEIVLGTRDDSVVAFRL</sequence>
<dbReference type="SUPFAM" id="SSF50998">
    <property type="entry name" value="Quinoprotein alcohol dehydrogenase-like"/>
    <property type="match status" value="1"/>
</dbReference>
<dbReference type="Gene3D" id="2.130.10.10">
    <property type="entry name" value="YVTN repeat-like/Quinoprotein amine dehydrogenase"/>
    <property type="match status" value="1"/>
</dbReference>
<name>A0AAV5VN14_9BILA</name>
<accession>A0AAV5VN14</accession>
<dbReference type="Proteomes" id="UP001432322">
    <property type="component" value="Unassembled WGS sequence"/>
</dbReference>
<dbReference type="PANTHER" id="PTHR44394">
    <property type="entry name" value="BETA-ALANINE-ACTIVATING ENZYME"/>
    <property type="match status" value="1"/>
</dbReference>
<dbReference type="InterPro" id="IPR015943">
    <property type="entry name" value="WD40/YVTN_repeat-like_dom_sf"/>
</dbReference>
<reference evidence="2" key="1">
    <citation type="submission" date="2023-10" db="EMBL/GenBank/DDBJ databases">
        <title>Genome assembly of Pristionchus species.</title>
        <authorList>
            <person name="Yoshida K."/>
            <person name="Sommer R.J."/>
        </authorList>
    </citation>
    <scope>NUCLEOTIDE SEQUENCE</scope>
    <source>
        <strain evidence="2">RS5133</strain>
    </source>
</reference>
<feature type="non-terminal residue" evidence="2">
    <location>
        <position position="1"/>
    </location>
</feature>
<dbReference type="AlphaFoldDB" id="A0AAV5VN14"/>
<proteinExistence type="predicted"/>
<dbReference type="InterPro" id="IPR052091">
    <property type="entry name" value="Beta-ala_Activ/Resist"/>
</dbReference>
<comment type="caution">
    <text evidence="2">The sequence shown here is derived from an EMBL/GenBank/DDBJ whole genome shotgun (WGS) entry which is preliminary data.</text>
</comment>
<dbReference type="InterPro" id="IPR002372">
    <property type="entry name" value="PQQ_rpt_dom"/>
</dbReference>
<evidence type="ECO:0000259" key="1">
    <source>
        <dbReference type="Pfam" id="PF13570"/>
    </source>
</evidence>
<dbReference type="GO" id="GO:0043041">
    <property type="term" value="P:amino acid activation for nonribosomal peptide biosynthetic process"/>
    <property type="evidence" value="ECO:0007669"/>
    <property type="project" value="TreeGrafter"/>
</dbReference>
<evidence type="ECO:0000313" key="3">
    <source>
        <dbReference type="Proteomes" id="UP001432322"/>
    </source>
</evidence>
<dbReference type="EMBL" id="BTSY01000003">
    <property type="protein sequence ID" value="GMT20793.1"/>
    <property type="molecule type" value="Genomic_DNA"/>
</dbReference>
<evidence type="ECO:0000313" key="2">
    <source>
        <dbReference type="EMBL" id="GMT20793.1"/>
    </source>
</evidence>
<protein>
    <recommendedName>
        <fullName evidence="1">Pyrrolo-quinoline quinone repeat domain-containing protein</fullName>
    </recommendedName>
</protein>
<dbReference type="InterPro" id="IPR011047">
    <property type="entry name" value="Quinoprotein_ADH-like_sf"/>
</dbReference>